<dbReference type="EMBL" id="CM000784">
    <property type="protein sequence ID" value="AQK93244.1"/>
    <property type="molecule type" value="Genomic_DNA"/>
</dbReference>
<sequence>MARPSLGRLLWASNSTRPHHVGGSRAATWPEKMIYSKVSTMSSDPNGKVPDPCIYKFRTPGMVQDLHLGKPDLSDGIRTPLYGVRAAHSGVPRFWDREYPGPNQVQAGVRSRHVSGPHRIRFRSPPRRRPDAATWPTARDVSQRAELDVRPLGRAASAFIADKVRRLSIPLAGDVPPRHLMSHVHSTGRRCAASAFNEPCPLRWRAATRPSHRRRACPFHWQAAHPYYRMHYTHHDSRVTEEAAATYQYCMDYGHYGTRRSPRRYRH</sequence>
<dbReference type="AlphaFoldDB" id="A0A1D6FNK6"/>
<evidence type="ECO:0000313" key="1">
    <source>
        <dbReference type="EMBL" id="AQK93244.1"/>
    </source>
</evidence>
<gene>
    <name evidence="1" type="ORF">ZEAMMB73_Zm00001d010018</name>
</gene>
<accession>A0A1D6FNK6</accession>
<keyword evidence="1" id="KW-0808">Transferase</keyword>
<reference evidence="1" key="1">
    <citation type="submission" date="2015-12" db="EMBL/GenBank/DDBJ databases">
        <title>Update maize B73 reference genome by single molecule sequencing technologies.</title>
        <authorList>
            <consortium name="Maize Genome Sequencing Project"/>
            <person name="Ware D."/>
        </authorList>
    </citation>
    <scope>NUCLEOTIDE SEQUENCE</scope>
    <source>
        <tissue evidence="1">Seedling</tissue>
    </source>
</reference>
<dbReference type="GO" id="GO:0016301">
    <property type="term" value="F:kinase activity"/>
    <property type="evidence" value="ECO:0007669"/>
    <property type="project" value="UniProtKB-KW"/>
</dbReference>
<protein>
    <submittedName>
        <fullName evidence="1">Protein kinase superfamily protein</fullName>
    </submittedName>
</protein>
<name>A0A1D6FNK6_MAIZE</name>
<proteinExistence type="predicted"/>
<organism evidence="1">
    <name type="scientific">Zea mays</name>
    <name type="common">Maize</name>
    <dbReference type="NCBI Taxonomy" id="4577"/>
    <lineage>
        <taxon>Eukaryota</taxon>
        <taxon>Viridiplantae</taxon>
        <taxon>Streptophyta</taxon>
        <taxon>Embryophyta</taxon>
        <taxon>Tracheophyta</taxon>
        <taxon>Spermatophyta</taxon>
        <taxon>Magnoliopsida</taxon>
        <taxon>Liliopsida</taxon>
        <taxon>Poales</taxon>
        <taxon>Poaceae</taxon>
        <taxon>PACMAD clade</taxon>
        <taxon>Panicoideae</taxon>
        <taxon>Andropogonodae</taxon>
        <taxon>Andropogoneae</taxon>
        <taxon>Tripsacinae</taxon>
        <taxon>Zea</taxon>
    </lineage>
</organism>
<keyword evidence="1" id="KW-0418">Kinase</keyword>